<dbReference type="Proteomes" id="UP000005239">
    <property type="component" value="Unassembled WGS sequence"/>
</dbReference>
<proteinExistence type="predicted"/>
<evidence type="ECO:0000256" key="2">
    <source>
        <dbReference type="SAM" id="MobiDB-lite"/>
    </source>
</evidence>
<reference evidence="3" key="2">
    <citation type="submission" date="2022-06" db="UniProtKB">
        <authorList>
            <consortium name="EnsemblMetazoa"/>
        </authorList>
    </citation>
    <scope>IDENTIFICATION</scope>
    <source>
        <strain evidence="3">PS312</strain>
    </source>
</reference>
<keyword evidence="4" id="KW-1185">Reference proteome</keyword>
<evidence type="ECO:0000313" key="3">
    <source>
        <dbReference type="EnsemblMetazoa" id="PPA43210.1"/>
    </source>
</evidence>
<evidence type="ECO:0000313" key="4">
    <source>
        <dbReference type="Proteomes" id="UP000005239"/>
    </source>
</evidence>
<feature type="compositionally biased region" description="Low complexity" evidence="2">
    <location>
        <begin position="160"/>
        <end position="178"/>
    </location>
</feature>
<gene>
    <name evidence="3" type="primary">WBGene00281579</name>
</gene>
<feature type="region of interest" description="Disordered" evidence="2">
    <location>
        <begin position="261"/>
        <end position="280"/>
    </location>
</feature>
<keyword evidence="1" id="KW-0175">Coiled coil</keyword>
<feature type="compositionally biased region" description="Low complexity" evidence="2">
    <location>
        <begin position="394"/>
        <end position="410"/>
    </location>
</feature>
<feature type="region of interest" description="Disordered" evidence="2">
    <location>
        <begin position="1"/>
        <end position="20"/>
    </location>
</feature>
<feature type="compositionally biased region" description="Low complexity" evidence="2">
    <location>
        <begin position="470"/>
        <end position="482"/>
    </location>
</feature>
<reference evidence="4" key="1">
    <citation type="journal article" date="2008" name="Nat. Genet.">
        <title>The Pristionchus pacificus genome provides a unique perspective on nematode lifestyle and parasitism.</title>
        <authorList>
            <person name="Dieterich C."/>
            <person name="Clifton S.W."/>
            <person name="Schuster L.N."/>
            <person name="Chinwalla A."/>
            <person name="Delehaunty K."/>
            <person name="Dinkelacker I."/>
            <person name="Fulton L."/>
            <person name="Fulton R."/>
            <person name="Godfrey J."/>
            <person name="Minx P."/>
            <person name="Mitreva M."/>
            <person name="Roeseler W."/>
            <person name="Tian H."/>
            <person name="Witte H."/>
            <person name="Yang S.P."/>
            <person name="Wilson R.K."/>
            <person name="Sommer R.J."/>
        </authorList>
    </citation>
    <scope>NUCLEOTIDE SEQUENCE [LARGE SCALE GENOMIC DNA]</scope>
    <source>
        <strain evidence="4">PS312</strain>
    </source>
</reference>
<sequence>MMQQGMPGTSRQAAGPSTTCPEAQAMMEQHNKHIADAEKLSKNLAPLRVQHSDIEKALQVCNVKIAELQQHLATVHQMMGMVQAGAPDNDQTNILRHLNQNIPQDLAGLEAEKHTKEQERDRIIRNIQEIERTRQDYVKRAEIAENKALHDNISEEAAAAAAAAAGHSSTPGSTNSSSAEGGVKRKSGVENCALSAGSASAATAAAAAAAAATSAASLTSGLSINASGARHASLSLARGSLTAGTPVGGAAAAGAMPSASAAAAGGGAAPPPPGAHSPAIRKTPIEAMMSPRLMMHTPQQHISVAVTGQHGLHHVQPSPLHSPQLQQLHLQQPSPVLAARAAAAAAALASPGVVQQVQPLQQQQQPAAAAPKKSTEYYEALSDSDDDDDEEKTAAAGGDDGQATAQASAAGAAGAASSSASSNPLASANSTGQQGGMLLSIFDLDDTAGASTSQMFAPPPPAPAPPPPAAAAAAPPTASAPAKPSLFGGSGSAYEDLSSDDEN</sequence>
<protein>
    <submittedName>
        <fullName evidence="3">Uncharacterized protein</fullName>
    </submittedName>
</protein>
<evidence type="ECO:0000256" key="1">
    <source>
        <dbReference type="SAM" id="Coils"/>
    </source>
</evidence>
<name>A0A2A6CDM3_PRIPA</name>
<feature type="region of interest" description="Disordered" evidence="2">
    <location>
        <begin position="442"/>
        <end position="503"/>
    </location>
</feature>
<feature type="compositionally biased region" description="Pro residues" evidence="2">
    <location>
        <begin position="457"/>
        <end position="469"/>
    </location>
</feature>
<accession>A0A8R1V087</accession>
<feature type="region of interest" description="Disordered" evidence="2">
    <location>
        <begin position="160"/>
        <end position="183"/>
    </location>
</feature>
<feature type="region of interest" description="Disordered" evidence="2">
    <location>
        <begin position="359"/>
        <end position="410"/>
    </location>
</feature>
<dbReference type="AlphaFoldDB" id="A0A2A6CDM3"/>
<organism evidence="3 4">
    <name type="scientific">Pristionchus pacificus</name>
    <name type="common">Parasitic nematode worm</name>
    <dbReference type="NCBI Taxonomy" id="54126"/>
    <lineage>
        <taxon>Eukaryota</taxon>
        <taxon>Metazoa</taxon>
        <taxon>Ecdysozoa</taxon>
        <taxon>Nematoda</taxon>
        <taxon>Chromadorea</taxon>
        <taxon>Rhabditida</taxon>
        <taxon>Rhabditina</taxon>
        <taxon>Diplogasteromorpha</taxon>
        <taxon>Diplogasteroidea</taxon>
        <taxon>Neodiplogasteridae</taxon>
        <taxon>Pristionchus</taxon>
    </lineage>
</organism>
<feature type="coiled-coil region" evidence="1">
    <location>
        <begin position="106"/>
        <end position="147"/>
    </location>
</feature>
<feature type="compositionally biased region" description="Low complexity" evidence="2">
    <location>
        <begin position="359"/>
        <end position="371"/>
    </location>
</feature>
<feature type="compositionally biased region" description="Acidic residues" evidence="2">
    <location>
        <begin position="382"/>
        <end position="391"/>
    </location>
</feature>
<dbReference type="EnsemblMetazoa" id="PPA43210.1">
    <property type="protein sequence ID" value="PPA43210.1"/>
    <property type="gene ID" value="WBGene00281579"/>
</dbReference>
<accession>A0A2A6CDM3</accession>